<dbReference type="Proteomes" id="UP000295341">
    <property type="component" value="Unassembled WGS sequence"/>
</dbReference>
<evidence type="ECO:0000256" key="4">
    <source>
        <dbReference type="RuleBase" id="RU362032"/>
    </source>
</evidence>
<feature type="region of interest" description="Disordered" evidence="5">
    <location>
        <begin position="61"/>
        <end position="91"/>
    </location>
</feature>
<evidence type="ECO:0000256" key="3">
    <source>
        <dbReference type="PIRSR" id="PIRSR618191-1"/>
    </source>
</evidence>
<dbReference type="EMBL" id="SOBT01000009">
    <property type="protein sequence ID" value="TDU28537.1"/>
    <property type="molecule type" value="Genomic_DNA"/>
</dbReference>
<evidence type="ECO:0000256" key="1">
    <source>
        <dbReference type="ARBA" id="ARBA00006723"/>
    </source>
</evidence>
<dbReference type="EC" id="5.3.2.-" evidence="4"/>
<dbReference type="PANTHER" id="PTHR35530">
    <property type="entry name" value="TAUTOMERASE-RELATED"/>
    <property type="match status" value="1"/>
</dbReference>
<reference evidence="7 8" key="1">
    <citation type="submission" date="2019-03" db="EMBL/GenBank/DDBJ databases">
        <title>Genomic Encyclopedia of Type Strains, Phase IV (KMG-IV): sequencing the most valuable type-strain genomes for metagenomic binning, comparative biology and taxonomic classification.</title>
        <authorList>
            <person name="Goeker M."/>
        </authorList>
    </citation>
    <scope>NUCLEOTIDE SEQUENCE [LARGE SCALE GENOMIC DNA]</scope>
    <source>
        <strain evidence="7 8">DSM 26377</strain>
    </source>
</reference>
<sequence>MPIIQVNMLEGRTVAQKRAMIAAVTDAVVGSLGVKRETVRIMINEMHAEHFALGGVSVGEQPLGKRNGHPSASATGNGALAGERHNGATVE</sequence>
<dbReference type="GO" id="GO:0016853">
    <property type="term" value="F:isomerase activity"/>
    <property type="evidence" value="ECO:0007669"/>
    <property type="project" value="UniProtKB-UniRule"/>
</dbReference>
<keyword evidence="2 4" id="KW-0413">Isomerase</keyword>
<dbReference type="AlphaFoldDB" id="A0A4S3K5H9"/>
<dbReference type="OrthoDB" id="9799841at2"/>
<evidence type="ECO:0000256" key="5">
    <source>
        <dbReference type="SAM" id="MobiDB-lite"/>
    </source>
</evidence>
<evidence type="ECO:0000313" key="7">
    <source>
        <dbReference type="EMBL" id="TDU28537.1"/>
    </source>
</evidence>
<protein>
    <recommendedName>
        <fullName evidence="4">Tautomerase</fullName>
        <ecNumber evidence="4">5.3.2.-</ecNumber>
    </recommendedName>
</protein>
<feature type="active site" description="Proton acceptor; via imino nitrogen" evidence="3">
    <location>
        <position position="2"/>
    </location>
</feature>
<dbReference type="NCBIfam" id="TIGR00013">
    <property type="entry name" value="taut"/>
    <property type="match status" value="1"/>
</dbReference>
<dbReference type="InterPro" id="IPR018191">
    <property type="entry name" value="4-OT"/>
</dbReference>
<dbReference type="Gene3D" id="3.30.429.10">
    <property type="entry name" value="Macrophage Migration Inhibitory Factor"/>
    <property type="match status" value="1"/>
</dbReference>
<dbReference type="SUPFAM" id="SSF55331">
    <property type="entry name" value="Tautomerase/MIF"/>
    <property type="match status" value="1"/>
</dbReference>
<dbReference type="InterPro" id="IPR014347">
    <property type="entry name" value="Tautomerase/MIF_sf"/>
</dbReference>
<dbReference type="PANTHER" id="PTHR35530:SF1">
    <property type="entry name" value="2-HYDROXYMUCONATE TAUTOMERASE"/>
    <property type="match status" value="1"/>
</dbReference>
<evidence type="ECO:0000256" key="2">
    <source>
        <dbReference type="ARBA" id="ARBA00023235"/>
    </source>
</evidence>
<accession>A0A4S3K5H9</accession>
<dbReference type="NCBIfam" id="NF002571">
    <property type="entry name" value="PRK02220.1"/>
    <property type="match status" value="1"/>
</dbReference>
<keyword evidence="8" id="KW-1185">Reference proteome</keyword>
<comment type="similarity">
    <text evidence="1 4">Belongs to the 4-oxalocrotonate tautomerase family.</text>
</comment>
<name>A0A4S3K5H9_9GAMM</name>
<organism evidence="7 8">
    <name type="scientific">Panacagrimonas perspica</name>
    <dbReference type="NCBI Taxonomy" id="381431"/>
    <lineage>
        <taxon>Bacteria</taxon>
        <taxon>Pseudomonadati</taxon>
        <taxon>Pseudomonadota</taxon>
        <taxon>Gammaproteobacteria</taxon>
        <taxon>Nevskiales</taxon>
        <taxon>Nevskiaceae</taxon>
        <taxon>Panacagrimonas</taxon>
    </lineage>
</organism>
<feature type="compositionally biased region" description="Basic and acidic residues" evidence="5">
    <location>
        <begin position="82"/>
        <end position="91"/>
    </location>
</feature>
<feature type="domain" description="4-oxalocrotonate tautomerase-like" evidence="6">
    <location>
        <begin position="2"/>
        <end position="60"/>
    </location>
</feature>
<comment type="caution">
    <text evidence="7">The sequence shown here is derived from an EMBL/GenBank/DDBJ whole genome shotgun (WGS) entry which is preliminary data.</text>
</comment>
<dbReference type="InterPro" id="IPR004370">
    <property type="entry name" value="4-OT-like_dom"/>
</dbReference>
<gene>
    <name evidence="7" type="ORF">DFR24_2909</name>
</gene>
<evidence type="ECO:0000313" key="8">
    <source>
        <dbReference type="Proteomes" id="UP000295341"/>
    </source>
</evidence>
<evidence type="ECO:0000259" key="6">
    <source>
        <dbReference type="Pfam" id="PF01361"/>
    </source>
</evidence>
<dbReference type="Pfam" id="PF01361">
    <property type="entry name" value="Tautomerase"/>
    <property type="match status" value="1"/>
</dbReference>
<proteinExistence type="inferred from homology"/>